<keyword evidence="2" id="KW-1185">Reference proteome</keyword>
<sequence>MPTPVLLSRGLDPVLGIFTGFFAYYLHETHPRTAPPPDKRLAALVQWKWAKWKREREEKLNALERGAEESSRVAS</sequence>
<dbReference type="Pfam" id="PF11654">
    <property type="entry name" value="NCE101"/>
    <property type="match status" value="1"/>
</dbReference>
<dbReference type="PANTHER" id="PTHR28011:SF1">
    <property type="entry name" value="NON-CLASSICAL EXPORT PROTEIN 1"/>
    <property type="match status" value="1"/>
</dbReference>
<dbReference type="PANTHER" id="PTHR28011">
    <property type="entry name" value="NON-CLASSICAL EXPORT PROTEIN 1"/>
    <property type="match status" value="1"/>
</dbReference>
<dbReference type="AlphaFoldDB" id="A0A9P7DUU5"/>
<evidence type="ECO:0000313" key="1">
    <source>
        <dbReference type="EMBL" id="KAG1803772.1"/>
    </source>
</evidence>
<gene>
    <name evidence="1" type="ORF">HD556DRAFT_1437523</name>
</gene>
<reference evidence="1" key="1">
    <citation type="journal article" date="2020" name="New Phytol.">
        <title>Comparative genomics reveals dynamic genome evolution in host specialist ectomycorrhizal fungi.</title>
        <authorList>
            <person name="Lofgren L.A."/>
            <person name="Nguyen N.H."/>
            <person name="Vilgalys R."/>
            <person name="Ruytinx J."/>
            <person name="Liao H.L."/>
            <person name="Branco S."/>
            <person name="Kuo A."/>
            <person name="LaButti K."/>
            <person name="Lipzen A."/>
            <person name="Andreopoulos W."/>
            <person name="Pangilinan J."/>
            <person name="Riley R."/>
            <person name="Hundley H."/>
            <person name="Na H."/>
            <person name="Barry K."/>
            <person name="Grigoriev I.V."/>
            <person name="Stajich J.E."/>
            <person name="Kennedy P.G."/>
        </authorList>
    </citation>
    <scope>NUCLEOTIDE SEQUENCE</scope>
    <source>
        <strain evidence="1">S12</strain>
    </source>
</reference>
<name>A0A9P7DUU5_9AGAM</name>
<dbReference type="GeneID" id="64599473"/>
<dbReference type="RefSeq" id="XP_041166118.1">
    <property type="nucleotide sequence ID" value="XM_041305709.1"/>
</dbReference>
<dbReference type="Proteomes" id="UP000719766">
    <property type="component" value="Unassembled WGS sequence"/>
</dbReference>
<organism evidence="1 2">
    <name type="scientific">Suillus plorans</name>
    <dbReference type="NCBI Taxonomy" id="116603"/>
    <lineage>
        <taxon>Eukaryota</taxon>
        <taxon>Fungi</taxon>
        <taxon>Dikarya</taxon>
        <taxon>Basidiomycota</taxon>
        <taxon>Agaricomycotina</taxon>
        <taxon>Agaricomycetes</taxon>
        <taxon>Agaricomycetidae</taxon>
        <taxon>Boletales</taxon>
        <taxon>Suillineae</taxon>
        <taxon>Suillaceae</taxon>
        <taxon>Suillus</taxon>
    </lineage>
</organism>
<proteinExistence type="predicted"/>
<evidence type="ECO:0000313" key="2">
    <source>
        <dbReference type="Proteomes" id="UP000719766"/>
    </source>
</evidence>
<dbReference type="OrthoDB" id="2155101at2759"/>
<protein>
    <submittedName>
        <fullName evidence="1">Uncharacterized protein</fullName>
    </submittedName>
</protein>
<dbReference type="EMBL" id="JABBWE010000004">
    <property type="protein sequence ID" value="KAG1803772.1"/>
    <property type="molecule type" value="Genomic_DNA"/>
</dbReference>
<comment type="caution">
    <text evidence="1">The sequence shown here is derived from an EMBL/GenBank/DDBJ whole genome shotgun (WGS) entry which is preliminary data.</text>
</comment>
<dbReference type="InterPro" id="IPR024242">
    <property type="entry name" value="NCE101"/>
</dbReference>
<dbReference type="GO" id="GO:0009306">
    <property type="term" value="P:protein secretion"/>
    <property type="evidence" value="ECO:0007669"/>
    <property type="project" value="InterPro"/>
</dbReference>
<accession>A0A9P7DUU5</accession>